<reference evidence="2 4" key="2">
    <citation type="journal article" date="2020" name="FEMS Microbiol. Ecol.">
        <title>Temporal dynamics of bacterial communities during seed development and maturation.</title>
        <authorList>
            <person name="Chesneau G."/>
            <person name="Torres-Cortes G."/>
            <person name="Briand M."/>
            <person name="Darrasse A."/>
            <person name="Preveaux A."/>
            <person name="Marais C."/>
            <person name="Jacques M.A."/>
            <person name="Shade A."/>
            <person name="Barret M."/>
        </authorList>
    </citation>
    <scope>NUCLEOTIDE SEQUENCE [LARGE SCALE GENOMIC DNA]</scope>
    <source>
        <strain evidence="2 4">CFBP13723</strain>
    </source>
</reference>
<evidence type="ECO:0000313" key="3">
    <source>
        <dbReference type="Proteomes" id="UP000029719"/>
    </source>
</evidence>
<dbReference type="EMBL" id="JRMB01000001">
    <property type="protein sequence ID" value="KGF65518.1"/>
    <property type="molecule type" value="Genomic_DNA"/>
</dbReference>
<dbReference type="Pfam" id="PF06296">
    <property type="entry name" value="RelE"/>
    <property type="match status" value="1"/>
</dbReference>
<protein>
    <submittedName>
        <fullName evidence="1">RelE family toxin-antitoxin system</fullName>
    </submittedName>
    <submittedName>
        <fullName evidence="2">Type II toxin-antitoxin system RelE/ParE family toxin</fullName>
    </submittedName>
</protein>
<dbReference type="RefSeq" id="WP_037010720.1">
    <property type="nucleotide sequence ID" value="NZ_JACYNP010000002.1"/>
</dbReference>
<evidence type="ECO:0000313" key="1">
    <source>
        <dbReference type="EMBL" id="KGF65518.1"/>
    </source>
</evidence>
<organism evidence="1 3">
    <name type="scientific">Pseudomonas lutea</name>
    <dbReference type="NCBI Taxonomy" id="243924"/>
    <lineage>
        <taxon>Bacteria</taxon>
        <taxon>Pseudomonadati</taxon>
        <taxon>Pseudomonadota</taxon>
        <taxon>Gammaproteobacteria</taxon>
        <taxon>Pseudomonadales</taxon>
        <taxon>Pseudomonadaceae</taxon>
        <taxon>Pseudomonas</taxon>
    </lineage>
</organism>
<comment type="caution">
    <text evidence="1">The sequence shown here is derived from an EMBL/GenBank/DDBJ whole genome shotgun (WGS) entry which is preliminary data.</text>
</comment>
<reference evidence="1 3" key="1">
    <citation type="submission" date="2014-09" db="EMBL/GenBank/DDBJ databases">
        <title>Genome sequence of Pseudomonas lutea strain DSM 17257T.</title>
        <authorList>
            <person name="Kwak Y."/>
            <person name="Shin J.-H."/>
        </authorList>
    </citation>
    <scope>NUCLEOTIDE SEQUENCE [LARGE SCALE GENOMIC DNA]</scope>
    <source>
        <strain evidence="1 3">DSM 17257</strain>
    </source>
</reference>
<dbReference type="InterPro" id="IPR009387">
    <property type="entry name" value="HigB-2"/>
</dbReference>
<dbReference type="AlphaFoldDB" id="A0A9X0JK77"/>
<accession>A0A9X0JK77</accession>
<dbReference type="Proteomes" id="UP000029719">
    <property type="component" value="Unassembled WGS sequence"/>
</dbReference>
<evidence type="ECO:0000313" key="4">
    <source>
        <dbReference type="Proteomes" id="UP000625247"/>
    </source>
</evidence>
<name>A0A9X0JK77_9PSED</name>
<proteinExistence type="predicted"/>
<evidence type="ECO:0000313" key="2">
    <source>
        <dbReference type="EMBL" id="MBD8120852.1"/>
    </source>
</evidence>
<dbReference type="EMBL" id="JACYNP010000002">
    <property type="protein sequence ID" value="MBD8120852.1"/>
    <property type="molecule type" value="Genomic_DNA"/>
</dbReference>
<dbReference type="OrthoDB" id="8607264at2"/>
<gene>
    <name evidence="2" type="ORF">IFT62_06465</name>
    <name evidence="1" type="ORF">LT42_06140</name>
</gene>
<dbReference type="Proteomes" id="UP000625247">
    <property type="component" value="Unassembled WGS sequence"/>
</dbReference>
<sequence length="121" mass="14070">MTERVFKTKGFSAAAKKALIDDDELCNALEDVRNGQADDLGGGVWKKRLNNNRHRSIILAKGRFYWIYQFVFAKQTQSNISKQELLAFRKLAKVYEKISCHHVQMLLDRRELTEICHAKEN</sequence>
<dbReference type="PIRSF" id="PIRSF018634">
    <property type="entry name" value="UCP018634"/>
    <property type="match status" value="1"/>
</dbReference>
<keyword evidence="4" id="KW-1185">Reference proteome</keyword>